<evidence type="ECO:0000313" key="1">
    <source>
        <dbReference type="EMBL" id="PLN79972.1"/>
    </source>
</evidence>
<dbReference type="EMBL" id="KZ559553">
    <property type="protein sequence ID" value="PLN79972.1"/>
    <property type="molecule type" value="Genomic_DNA"/>
</dbReference>
<organism evidence="1 2">
    <name type="scientific">Aspergillus taichungensis</name>
    <dbReference type="NCBI Taxonomy" id="482145"/>
    <lineage>
        <taxon>Eukaryota</taxon>
        <taxon>Fungi</taxon>
        <taxon>Dikarya</taxon>
        <taxon>Ascomycota</taxon>
        <taxon>Pezizomycotina</taxon>
        <taxon>Eurotiomycetes</taxon>
        <taxon>Eurotiomycetidae</taxon>
        <taxon>Eurotiales</taxon>
        <taxon>Aspergillaceae</taxon>
        <taxon>Aspergillus</taxon>
        <taxon>Aspergillus subgen. Circumdati</taxon>
    </lineage>
</organism>
<dbReference type="AlphaFoldDB" id="A0A2J5HRP5"/>
<reference evidence="2" key="1">
    <citation type="submission" date="2017-12" db="EMBL/GenBank/DDBJ databases">
        <authorList>
            <consortium name="DOE Joint Genome Institute"/>
            <person name="Mondo S.J."/>
            <person name="Kjaerbolling I."/>
            <person name="Vesth T.C."/>
            <person name="Frisvad J.C."/>
            <person name="Nybo J.L."/>
            <person name="Theobald S."/>
            <person name="Kuo A."/>
            <person name="Bowyer P."/>
            <person name="Matsuda Y."/>
            <person name="Lyhne E.K."/>
            <person name="Kogle M.E."/>
            <person name="Clum A."/>
            <person name="Lipzen A."/>
            <person name="Salamov A."/>
            <person name="Ngan C.Y."/>
            <person name="Daum C."/>
            <person name="Chiniquy J."/>
            <person name="Barry K."/>
            <person name="LaButti K."/>
            <person name="Haridas S."/>
            <person name="Simmons B.A."/>
            <person name="Magnuson J.K."/>
            <person name="Mortensen U.H."/>
            <person name="Larsen T.O."/>
            <person name="Grigoriev I.V."/>
            <person name="Baker S.E."/>
            <person name="Andersen M.R."/>
            <person name="Nordberg H.P."/>
            <person name="Cantor M.N."/>
            <person name="Hua S.X."/>
        </authorList>
    </citation>
    <scope>NUCLEOTIDE SEQUENCE [LARGE SCALE GENOMIC DNA]</scope>
    <source>
        <strain evidence="2">IBT 19404</strain>
    </source>
</reference>
<dbReference type="Proteomes" id="UP000235023">
    <property type="component" value="Unassembled WGS sequence"/>
</dbReference>
<gene>
    <name evidence="1" type="ORF">BDW42DRAFT_118931</name>
</gene>
<keyword evidence="2" id="KW-1185">Reference proteome</keyword>
<evidence type="ECO:0000313" key="2">
    <source>
        <dbReference type="Proteomes" id="UP000235023"/>
    </source>
</evidence>
<accession>A0A2J5HRP5</accession>
<proteinExistence type="predicted"/>
<sequence>MVNGPLPCRVATLDRPTPLHLEQLVTTVQGSIYCDMRESIPLTAQHCSCSGQAPKLHRPGDGLVLSSSTHSEGCSYRAGFMLSFRKSMSVCTDAPMVKWTQSRTVQPRPITPLGMTSKPFDADPDNAWPSHGQHPILVCRLQAWLYETPTLAALWTLVVGPSALFRGFTAPSIGLNARRRSSPFMVCYENLELRQAGYSTQEDVFAPVEQMWRCWMVRCHLAMSFCSPRQHDP</sequence>
<name>A0A2J5HRP5_9EURO</name>
<protein>
    <submittedName>
        <fullName evidence="1">Uncharacterized protein</fullName>
    </submittedName>
</protein>